<dbReference type="KEGG" id="nwi:Nwi_2333"/>
<evidence type="ECO:0000313" key="2">
    <source>
        <dbReference type="Proteomes" id="UP000002531"/>
    </source>
</evidence>
<dbReference type="STRING" id="323098.Nwi_2333"/>
<evidence type="ECO:0000313" key="1">
    <source>
        <dbReference type="EMBL" id="ABA05587.1"/>
    </source>
</evidence>
<organism evidence="1 2">
    <name type="scientific">Nitrobacter winogradskyi (strain ATCC 25391 / DSM 10237 / CIP 104748 / NCIMB 11846 / Nb-255)</name>
    <dbReference type="NCBI Taxonomy" id="323098"/>
    <lineage>
        <taxon>Bacteria</taxon>
        <taxon>Pseudomonadati</taxon>
        <taxon>Pseudomonadota</taxon>
        <taxon>Alphaproteobacteria</taxon>
        <taxon>Hyphomicrobiales</taxon>
        <taxon>Nitrobacteraceae</taxon>
        <taxon>Nitrobacter</taxon>
    </lineage>
</organism>
<reference evidence="1 2" key="1">
    <citation type="journal article" date="2006" name="Appl. Environ. Microbiol.">
        <title>Genome sequence of the chemolithoautotrophic nitrite-oxidizing bacterium Nitrobacter winogradskyi Nb-255.</title>
        <authorList>
            <person name="Starkenburg S.R."/>
            <person name="Chain P.S."/>
            <person name="Sayavedra-Soto L.A."/>
            <person name="Hauser L."/>
            <person name="Land M.L."/>
            <person name="Larimer F.W."/>
            <person name="Malfatti S.A."/>
            <person name="Klotz M.G."/>
            <person name="Bottomley P.J."/>
            <person name="Arp D.J."/>
            <person name="Hickey W.J."/>
        </authorList>
    </citation>
    <scope>NUCLEOTIDE SEQUENCE [LARGE SCALE GENOMIC DNA]</scope>
    <source>
        <strain evidence="2">ATCC 25391 / DSM 10237 / CIP 104748 / NCIMB 11846 / Nb-255</strain>
    </source>
</reference>
<name>Q3SQ54_NITWN</name>
<gene>
    <name evidence="1" type="ordered locus">Nwi_2333</name>
</gene>
<dbReference type="EMBL" id="CP000115">
    <property type="protein sequence ID" value="ABA05587.1"/>
    <property type="molecule type" value="Genomic_DNA"/>
</dbReference>
<accession>Q3SQ54</accession>
<proteinExistence type="predicted"/>
<dbReference type="Proteomes" id="UP000002531">
    <property type="component" value="Chromosome"/>
</dbReference>
<dbReference type="RefSeq" id="WP_011315551.1">
    <property type="nucleotide sequence ID" value="NC_007406.1"/>
</dbReference>
<dbReference type="eggNOG" id="COG2849">
    <property type="taxonomic scope" value="Bacteria"/>
</dbReference>
<protein>
    <submittedName>
        <fullName evidence="1">Uncharacterized protein</fullName>
    </submittedName>
</protein>
<keyword evidence="2" id="KW-1185">Reference proteome</keyword>
<sequence length="345" mass="38636">MGLFDFLRRKKPRSVLEALQSSPELQPQKELFEAMDAMCETGVDADELPNGIGEYGLTATNPIPCRTIFGSTAYLGRLRAADGAKVAYQRLGSTQSSVSAHPIDMYEVTHPSGRNLATLYVSPYHKRISAKTPRGFTLAENSFAQAAPVRNVVTEPDGTVRYFSCGVLHREDGPAEIEVYDNYDGPERHRSWYRFGVLHREDGPAVVGGRTTNGSYEWWREGVRHRDDGPAVIDLIHSFEFGDGPIYEWWRNGVQQKVQDGDGILFYFKDGETVLTELPDGCRIVDREDEYRFEDADGNDLGDPPISLNAYIGYLEGRECLNELYEEPQSTFDTFNPAPSAQDGD</sequence>
<dbReference type="AlphaFoldDB" id="Q3SQ54"/>
<dbReference type="OrthoDB" id="7063302at2"/>
<dbReference type="HOGENOM" id="CLU_803709_0_0_5"/>